<dbReference type="PANTHER" id="PTHR43085:SF54">
    <property type="entry name" value="PUTATIVE-RELATED"/>
    <property type="match status" value="1"/>
</dbReference>
<dbReference type="PROSITE" id="PS00583">
    <property type="entry name" value="PFKB_KINASES_1"/>
    <property type="match status" value="1"/>
</dbReference>
<dbReference type="EMBL" id="JAUDUY010000003">
    <property type="protein sequence ID" value="MDM9631250.1"/>
    <property type="molecule type" value="Genomic_DNA"/>
</dbReference>
<organism evidence="5 6">
    <name type="scientific">Robiginitalea aurantiaca</name>
    <dbReference type="NCBI Taxonomy" id="3056915"/>
    <lineage>
        <taxon>Bacteria</taxon>
        <taxon>Pseudomonadati</taxon>
        <taxon>Bacteroidota</taxon>
        <taxon>Flavobacteriia</taxon>
        <taxon>Flavobacteriales</taxon>
        <taxon>Flavobacteriaceae</taxon>
        <taxon>Robiginitalea</taxon>
    </lineage>
</organism>
<dbReference type="RefSeq" id="WP_289724612.1">
    <property type="nucleotide sequence ID" value="NZ_JAUDUY010000003.1"/>
</dbReference>
<keyword evidence="6" id="KW-1185">Reference proteome</keyword>
<feature type="domain" description="Carbohydrate kinase PfkB" evidence="4">
    <location>
        <begin position="1"/>
        <end position="308"/>
    </location>
</feature>
<dbReference type="PANTHER" id="PTHR43085">
    <property type="entry name" value="HEXOKINASE FAMILY MEMBER"/>
    <property type="match status" value="1"/>
</dbReference>
<dbReference type="InterPro" id="IPR029056">
    <property type="entry name" value="Ribokinase-like"/>
</dbReference>
<evidence type="ECO:0000259" key="4">
    <source>
        <dbReference type="Pfam" id="PF00294"/>
    </source>
</evidence>
<dbReference type="CDD" id="cd01167">
    <property type="entry name" value="bac_FRK"/>
    <property type="match status" value="1"/>
</dbReference>
<evidence type="ECO:0000256" key="1">
    <source>
        <dbReference type="ARBA" id="ARBA00010688"/>
    </source>
</evidence>
<keyword evidence="3 5" id="KW-0418">Kinase</keyword>
<evidence type="ECO:0000256" key="2">
    <source>
        <dbReference type="ARBA" id="ARBA00022679"/>
    </source>
</evidence>
<accession>A0ABT7WEB2</accession>
<dbReference type="InterPro" id="IPR011611">
    <property type="entry name" value="PfkB_dom"/>
</dbReference>
<reference evidence="5" key="1">
    <citation type="submission" date="2023-06" db="EMBL/GenBank/DDBJ databases">
        <title>Robiginitalea aurantiacus sp. nov. and Algoriphagus sediminis sp. nov., isolated from coastal sediment.</title>
        <authorList>
            <person name="Zhou Z.Y."/>
            <person name="An J."/>
            <person name="Jia Y.W."/>
            <person name="Du Z.J."/>
        </authorList>
    </citation>
    <scope>NUCLEOTIDE SEQUENCE</scope>
    <source>
        <strain evidence="5">M39</strain>
    </source>
</reference>
<evidence type="ECO:0000313" key="5">
    <source>
        <dbReference type="EMBL" id="MDM9631250.1"/>
    </source>
</evidence>
<gene>
    <name evidence="5" type="ORF">QU605_07205</name>
</gene>
<comment type="caution">
    <text evidence="5">The sequence shown here is derived from an EMBL/GenBank/DDBJ whole genome shotgun (WGS) entry which is preliminary data.</text>
</comment>
<dbReference type="Proteomes" id="UP001174839">
    <property type="component" value="Unassembled WGS sequence"/>
</dbReference>
<evidence type="ECO:0000313" key="6">
    <source>
        <dbReference type="Proteomes" id="UP001174839"/>
    </source>
</evidence>
<proteinExistence type="inferred from homology"/>
<dbReference type="InterPro" id="IPR002173">
    <property type="entry name" value="Carboh/pur_kinase_PfkB_CS"/>
</dbReference>
<dbReference type="Gene3D" id="3.40.1190.20">
    <property type="match status" value="1"/>
</dbReference>
<dbReference type="PRINTS" id="PR00990">
    <property type="entry name" value="RIBOKINASE"/>
</dbReference>
<dbReference type="SUPFAM" id="SSF53613">
    <property type="entry name" value="Ribokinase-like"/>
    <property type="match status" value="1"/>
</dbReference>
<dbReference type="InterPro" id="IPR002139">
    <property type="entry name" value="Ribo/fructo_kinase"/>
</dbReference>
<dbReference type="Pfam" id="PF00294">
    <property type="entry name" value="PfkB"/>
    <property type="match status" value="1"/>
</dbReference>
<evidence type="ECO:0000256" key="3">
    <source>
        <dbReference type="ARBA" id="ARBA00022777"/>
    </source>
</evidence>
<keyword evidence="2 5" id="KW-0808">Transferase</keyword>
<comment type="similarity">
    <text evidence="1">Belongs to the carbohydrate kinase PfkB family.</text>
</comment>
<sequence length="317" mass="34356">MKKVFCIGELLIDFVAENQGSDLRKASVFTKKAGGAPANVACAISKLGGNSAFIGCIGEDPFGNYLEHILIENKVDTLHLQKSDTFTTLAFVSIAENGERDFVFSRGADRELKYLPKIKSEFKGNMLHLGAATALLGGPLEAAYGHYFFDGLTERAFISFDPNFRQDLWKRRESAFIKKCIPFVEKSHLCKFSLEEAQLLSGKEDLTEACAVLHDVGAEAIVITLGSEGTFLSTGTRHGVIPSIAVQPVDTTGAGDSFIGCLLYLLSGLDDPSEVTGNFEFLMEMVRKANVAGALTTTQFGAIPSLPSQEELKQALR</sequence>
<dbReference type="InterPro" id="IPR050306">
    <property type="entry name" value="PfkB_Carbo_kinase"/>
</dbReference>
<dbReference type="EC" id="2.7.1.-" evidence="5"/>
<dbReference type="GO" id="GO:0016301">
    <property type="term" value="F:kinase activity"/>
    <property type="evidence" value="ECO:0007669"/>
    <property type="project" value="UniProtKB-KW"/>
</dbReference>
<protein>
    <submittedName>
        <fullName evidence="5">Carbohydrate kinase</fullName>
        <ecNumber evidence="5">2.7.1.-</ecNumber>
    </submittedName>
</protein>
<name>A0ABT7WEB2_9FLAO</name>